<dbReference type="PANTHER" id="PTHR32322:SF2">
    <property type="entry name" value="EAMA DOMAIN-CONTAINING PROTEIN"/>
    <property type="match status" value="1"/>
</dbReference>
<dbReference type="Proteomes" id="UP000183982">
    <property type="component" value="Unassembled WGS sequence"/>
</dbReference>
<evidence type="ECO:0000256" key="7">
    <source>
        <dbReference type="SAM" id="Phobius"/>
    </source>
</evidence>
<feature type="compositionally biased region" description="Basic and acidic residues" evidence="6">
    <location>
        <begin position="304"/>
        <end position="313"/>
    </location>
</feature>
<evidence type="ECO:0000313" key="9">
    <source>
        <dbReference type="EMBL" id="SHK46388.1"/>
    </source>
</evidence>
<reference evidence="10" key="1">
    <citation type="submission" date="2016-11" db="EMBL/GenBank/DDBJ databases">
        <authorList>
            <person name="Varghese N."/>
            <person name="Submissions S."/>
        </authorList>
    </citation>
    <scope>NUCLEOTIDE SEQUENCE [LARGE SCALE GENOMIC DNA]</scope>
    <source>
        <strain evidence="10">DSM 100564</strain>
    </source>
</reference>
<feature type="transmembrane region" description="Helical" evidence="7">
    <location>
        <begin position="91"/>
        <end position="115"/>
    </location>
</feature>
<feature type="transmembrane region" description="Helical" evidence="7">
    <location>
        <begin position="217"/>
        <end position="236"/>
    </location>
</feature>
<keyword evidence="3 7" id="KW-0812">Transmembrane</keyword>
<dbReference type="InterPro" id="IPR000620">
    <property type="entry name" value="EamA_dom"/>
</dbReference>
<dbReference type="OrthoDB" id="8688375at2"/>
<evidence type="ECO:0000256" key="5">
    <source>
        <dbReference type="ARBA" id="ARBA00023136"/>
    </source>
</evidence>
<feature type="transmembrane region" description="Helical" evidence="7">
    <location>
        <begin position="268"/>
        <end position="286"/>
    </location>
</feature>
<dbReference type="EMBL" id="FQZQ01000031">
    <property type="protein sequence ID" value="SHK46388.1"/>
    <property type="molecule type" value="Genomic_DNA"/>
</dbReference>
<feature type="region of interest" description="Disordered" evidence="6">
    <location>
        <begin position="294"/>
        <end position="313"/>
    </location>
</feature>
<organism evidence="9 10">
    <name type="scientific">Shimia gijangensis</name>
    <dbReference type="NCBI Taxonomy" id="1470563"/>
    <lineage>
        <taxon>Bacteria</taxon>
        <taxon>Pseudomonadati</taxon>
        <taxon>Pseudomonadota</taxon>
        <taxon>Alphaproteobacteria</taxon>
        <taxon>Rhodobacterales</taxon>
        <taxon>Roseobacteraceae</taxon>
    </lineage>
</organism>
<evidence type="ECO:0000313" key="10">
    <source>
        <dbReference type="Proteomes" id="UP000183982"/>
    </source>
</evidence>
<keyword evidence="10" id="KW-1185">Reference proteome</keyword>
<dbReference type="InterPro" id="IPR037185">
    <property type="entry name" value="EmrE-like"/>
</dbReference>
<evidence type="ECO:0000256" key="4">
    <source>
        <dbReference type="ARBA" id="ARBA00022989"/>
    </source>
</evidence>
<feature type="transmembrane region" description="Helical" evidence="7">
    <location>
        <begin position="152"/>
        <end position="171"/>
    </location>
</feature>
<evidence type="ECO:0000256" key="3">
    <source>
        <dbReference type="ARBA" id="ARBA00022692"/>
    </source>
</evidence>
<dbReference type="GO" id="GO:0016020">
    <property type="term" value="C:membrane"/>
    <property type="evidence" value="ECO:0007669"/>
    <property type="project" value="UniProtKB-SubCell"/>
</dbReference>
<evidence type="ECO:0000256" key="6">
    <source>
        <dbReference type="SAM" id="MobiDB-lite"/>
    </source>
</evidence>
<feature type="transmembrane region" description="Helical" evidence="7">
    <location>
        <begin position="38"/>
        <end position="55"/>
    </location>
</feature>
<comment type="subcellular location">
    <subcellularLocation>
        <location evidence="1">Membrane</location>
        <topology evidence="1">Multi-pass membrane protein</topology>
    </subcellularLocation>
</comment>
<dbReference type="STRING" id="1470563.SAMN05444000_1318"/>
<protein>
    <submittedName>
        <fullName evidence="9">Permease of the drug/metabolite transporter (DMT) superfamily</fullName>
    </submittedName>
</protein>
<feature type="transmembrane region" description="Helical" evidence="7">
    <location>
        <begin position="183"/>
        <end position="205"/>
    </location>
</feature>
<keyword evidence="5 7" id="KW-0472">Membrane</keyword>
<dbReference type="AlphaFoldDB" id="A0A1M6SP48"/>
<name>A0A1M6SP48_9RHOB</name>
<dbReference type="InterPro" id="IPR050638">
    <property type="entry name" value="AA-Vitamin_Transporters"/>
</dbReference>
<comment type="similarity">
    <text evidence="2">Belongs to the EamA transporter family.</text>
</comment>
<keyword evidence="4 7" id="KW-1133">Transmembrane helix</keyword>
<evidence type="ECO:0000259" key="8">
    <source>
        <dbReference type="Pfam" id="PF00892"/>
    </source>
</evidence>
<evidence type="ECO:0000256" key="1">
    <source>
        <dbReference type="ARBA" id="ARBA00004141"/>
    </source>
</evidence>
<gene>
    <name evidence="9" type="ORF">SAMN05444000_1318</name>
</gene>
<feature type="transmembrane region" description="Helical" evidence="7">
    <location>
        <begin position="67"/>
        <end position="85"/>
    </location>
</feature>
<accession>A0A1M6SP48</accession>
<dbReference type="Pfam" id="PF00892">
    <property type="entry name" value="EamA"/>
    <property type="match status" value="2"/>
</dbReference>
<evidence type="ECO:0000256" key="2">
    <source>
        <dbReference type="ARBA" id="ARBA00007362"/>
    </source>
</evidence>
<sequence>MNQRQMFLILLALGTSWGLTQPLIKIAVSNGHQPFGLIFWQSVIGVITLGTVRLLQRKPIAMRREHLWFFLLIALTGTVLPHSFSFRATTYLPAGVMAVIISLVPIFTFPLALLMRIDRFSWLRLTGLALGLVGVILLVGPDSLPGNISVGWVLFALFAPLCYAAESNIVSKWGTYGLGPGHVLFGASVMGILTSLPLALATGQFIDPRIEWGAPEYALIASSAIHALVYSGHVWLIGRAGAVFATQVAYVVTATGVVWSMLLLGERYSFWVWGAMGLIALGMTLVRPGRGNRVAPSQGLGNNDPKRQRDGQA</sequence>
<feature type="domain" description="EamA" evidence="8">
    <location>
        <begin position="152"/>
        <end position="286"/>
    </location>
</feature>
<dbReference type="SUPFAM" id="SSF103481">
    <property type="entry name" value="Multidrug resistance efflux transporter EmrE"/>
    <property type="match status" value="2"/>
</dbReference>
<dbReference type="PANTHER" id="PTHR32322">
    <property type="entry name" value="INNER MEMBRANE TRANSPORTER"/>
    <property type="match status" value="1"/>
</dbReference>
<proteinExistence type="inferred from homology"/>
<feature type="domain" description="EamA" evidence="8">
    <location>
        <begin position="8"/>
        <end position="139"/>
    </location>
</feature>
<feature type="transmembrane region" description="Helical" evidence="7">
    <location>
        <begin position="243"/>
        <end position="262"/>
    </location>
</feature>
<feature type="transmembrane region" description="Helical" evidence="7">
    <location>
        <begin position="122"/>
        <end position="140"/>
    </location>
</feature>